<feature type="transmembrane region" description="Helical" evidence="1">
    <location>
        <begin position="211"/>
        <end position="232"/>
    </location>
</feature>
<reference evidence="2 3" key="1">
    <citation type="submission" date="2020-08" db="EMBL/GenBank/DDBJ databases">
        <title>Genomic Encyclopedia of Type Strains, Phase IV (KMG-IV): sequencing the most valuable type-strain genomes for metagenomic binning, comparative biology and taxonomic classification.</title>
        <authorList>
            <person name="Goeker M."/>
        </authorList>
    </citation>
    <scope>NUCLEOTIDE SEQUENCE [LARGE SCALE GENOMIC DNA]</scope>
    <source>
        <strain evidence="2 3">DSM 17498</strain>
    </source>
</reference>
<protein>
    <recommendedName>
        <fullName evidence="4">Glycosyltransferase RgtA/B/C/D-like domain-containing protein</fullName>
    </recommendedName>
</protein>
<keyword evidence="1" id="KW-0812">Transmembrane</keyword>
<evidence type="ECO:0008006" key="4">
    <source>
        <dbReference type="Google" id="ProtNLM"/>
    </source>
</evidence>
<evidence type="ECO:0000313" key="2">
    <source>
        <dbReference type="EMBL" id="MBB5054756.1"/>
    </source>
</evidence>
<dbReference type="RefSeq" id="WP_184089530.1">
    <property type="nucleotide sequence ID" value="NZ_JACHIJ010000008.1"/>
</dbReference>
<keyword evidence="1" id="KW-0472">Membrane</keyword>
<feature type="transmembrane region" description="Helical" evidence="1">
    <location>
        <begin position="168"/>
        <end position="191"/>
    </location>
</feature>
<organism evidence="2 3">
    <name type="scientific">Afipia massiliensis</name>
    <dbReference type="NCBI Taxonomy" id="211460"/>
    <lineage>
        <taxon>Bacteria</taxon>
        <taxon>Pseudomonadati</taxon>
        <taxon>Pseudomonadota</taxon>
        <taxon>Alphaproteobacteria</taxon>
        <taxon>Hyphomicrobiales</taxon>
        <taxon>Nitrobacteraceae</taxon>
        <taxon>Afipia</taxon>
    </lineage>
</organism>
<comment type="caution">
    <text evidence="2">The sequence shown here is derived from an EMBL/GenBank/DDBJ whole genome shotgun (WGS) entry which is preliminary data.</text>
</comment>
<feature type="transmembrane region" description="Helical" evidence="1">
    <location>
        <begin position="76"/>
        <end position="109"/>
    </location>
</feature>
<feature type="transmembrane region" description="Helical" evidence="1">
    <location>
        <begin position="305"/>
        <end position="325"/>
    </location>
</feature>
<evidence type="ECO:0000313" key="3">
    <source>
        <dbReference type="Proteomes" id="UP000521227"/>
    </source>
</evidence>
<gene>
    <name evidence="2" type="ORF">HNQ36_004763</name>
</gene>
<feature type="transmembrane region" description="Helical" evidence="1">
    <location>
        <begin position="269"/>
        <end position="299"/>
    </location>
</feature>
<feature type="transmembrane region" description="Helical" evidence="1">
    <location>
        <begin position="121"/>
        <end position="138"/>
    </location>
</feature>
<evidence type="ECO:0000256" key="1">
    <source>
        <dbReference type="SAM" id="Phobius"/>
    </source>
</evidence>
<dbReference type="EMBL" id="JACHIJ010000008">
    <property type="protein sequence ID" value="MBB5054756.1"/>
    <property type="molecule type" value="Genomic_DNA"/>
</dbReference>
<feature type="transmembrane region" description="Helical" evidence="1">
    <location>
        <begin position="12"/>
        <end position="31"/>
    </location>
</feature>
<dbReference type="AlphaFoldDB" id="A0A840NDJ4"/>
<keyword evidence="1" id="KW-1133">Transmembrane helix</keyword>
<proteinExistence type="predicted"/>
<dbReference type="Proteomes" id="UP000521227">
    <property type="component" value="Unassembled WGS sequence"/>
</dbReference>
<name>A0A840NDJ4_9BRAD</name>
<sequence>MTTQNLNGVASRSVMPVLAGIAVFAGLLLLGNRMLADPDTFWQIEIGKRILESGAVPQRDVFSFTMQGQPWISTQWLAQVCFALAFSLAGWAGPVALTAASIALAFALVVRVLERHLDGTAVLVLSMMAFALASPHFLVRPHALAMPVMVAWIAALIAAADRGQAPRLWWLALMILWANLHGSFVFGLALIGPIALDAILNAPRPSRVRLMLRWAAFGILALAASCLTPYGWNALLAARNILNLGDALLIITEWRPVDFSRFNTVEACLLLGVGIVLFKGLTLPPVRILLLLGLVHMALAHVRNVTVLALLAPVVLAAPLAIWFPRSDRAWLSGVRPRVVAASAAVVLVALTAVAITIGRYAPPAGVGPAVAALKARGVSRVLNDYDFGGYLIAAGIPVAIDGRTELYGERFMIEFDRAMTLKSPATLFDVMDRYRIDATLLMPATPAVSLLDRLEGWERIYTDNAAVVHVRKPDAPVGHRIKSAESVQR</sequence>
<feature type="transmembrane region" description="Helical" evidence="1">
    <location>
        <begin position="144"/>
        <end position="161"/>
    </location>
</feature>
<accession>A0A840NDJ4</accession>
<feature type="transmembrane region" description="Helical" evidence="1">
    <location>
        <begin position="337"/>
        <end position="358"/>
    </location>
</feature>